<name>X0TLB4_9ZZZZ</name>
<feature type="transmembrane region" description="Helical" evidence="1">
    <location>
        <begin position="48"/>
        <end position="70"/>
    </location>
</feature>
<dbReference type="Pfam" id="PF13347">
    <property type="entry name" value="MFS_2"/>
    <property type="match status" value="1"/>
</dbReference>
<feature type="non-terminal residue" evidence="2">
    <location>
        <position position="1"/>
    </location>
</feature>
<dbReference type="EMBL" id="BARS01019178">
    <property type="protein sequence ID" value="GAF88041.1"/>
    <property type="molecule type" value="Genomic_DNA"/>
</dbReference>
<proteinExistence type="predicted"/>
<keyword evidence="1" id="KW-0472">Membrane</keyword>
<evidence type="ECO:0000256" key="1">
    <source>
        <dbReference type="SAM" id="Phobius"/>
    </source>
</evidence>
<keyword evidence="1" id="KW-0812">Transmembrane</keyword>
<feature type="transmembrane region" description="Helical" evidence="1">
    <location>
        <begin position="6"/>
        <end position="27"/>
    </location>
</feature>
<evidence type="ECO:0000313" key="2">
    <source>
        <dbReference type="EMBL" id="GAF88041.1"/>
    </source>
</evidence>
<sequence>GIIFFALTGIGLSGPIFLIDLILSDIIDEDEVNTGTRREAGYYGIKAFFYKFSTIFVFLTISLVFTSVGWTVYEPDKVTPEVIFGLQALMAIFPAIALGISYIFIYKYPLHSEKLIEVKEKLRKIHDEKRSKL</sequence>
<organism evidence="2">
    <name type="scientific">marine sediment metagenome</name>
    <dbReference type="NCBI Taxonomy" id="412755"/>
    <lineage>
        <taxon>unclassified sequences</taxon>
        <taxon>metagenomes</taxon>
        <taxon>ecological metagenomes</taxon>
    </lineage>
</organism>
<feature type="transmembrane region" description="Helical" evidence="1">
    <location>
        <begin position="82"/>
        <end position="105"/>
    </location>
</feature>
<evidence type="ECO:0008006" key="3">
    <source>
        <dbReference type="Google" id="ProtNLM"/>
    </source>
</evidence>
<comment type="caution">
    <text evidence="2">The sequence shown here is derived from an EMBL/GenBank/DDBJ whole genome shotgun (WGS) entry which is preliminary data.</text>
</comment>
<keyword evidence="1" id="KW-1133">Transmembrane helix</keyword>
<accession>X0TLB4</accession>
<reference evidence="2" key="1">
    <citation type="journal article" date="2014" name="Front. Microbiol.">
        <title>High frequency of phylogenetically diverse reductive dehalogenase-homologous genes in deep subseafloor sedimentary metagenomes.</title>
        <authorList>
            <person name="Kawai M."/>
            <person name="Futagami T."/>
            <person name="Toyoda A."/>
            <person name="Takaki Y."/>
            <person name="Nishi S."/>
            <person name="Hori S."/>
            <person name="Arai W."/>
            <person name="Tsubouchi T."/>
            <person name="Morono Y."/>
            <person name="Uchiyama I."/>
            <person name="Ito T."/>
            <person name="Fujiyama A."/>
            <person name="Inagaki F."/>
            <person name="Takami H."/>
        </authorList>
    </citation>
    <scope>NUCLEOTIDE SEQUENCE</scope>
    <source>
        <strain evidence="2">Expedition CK06-06</strain>
    </source>
</reference>
<gene>
    <name evidence="2" type="ORF">S01H1_31113</name>
</gene>
<protein>
    <recommendedName>
        <fullName evidence="3">Major facilitator superfamily (MFS) profile domain-containing protein</fullName>
    </recommendedName>
</protein>
<dbReference type="AlphaFoldDB" id="X0TLB4"/>